<evidence type="ECO:0000256" key="4">
    <source>
        <dbReference type="ARBA" id="ARBA00023242"/>
    </source>
</evidence>
<dbReference type="PANTHER" id="PTHR31499">
    <property type="entry name" value="MYB FAMILY TRANSCRIPTION FACTOR PHL11"/>
    <property type="match status" value="1"/>
</dbReference>
<dbReference type="SUPFAM" id="SSF46689">
    <property type="entry name" value="Homeodomain-like"/>
    <property type="match status" value="1"/>
</dbReference>
<dbReference type="EMBL" id="JANQDX010000003">
    <property type="protein sequence ID" value="KAL0926909.1"/>
    <property type="molecule type" value="Genomic_DNA"/>
</dbReference>
<keyword evidence="4" id="KW-0539">Nucleus</keyword>
<dbReference type="Pfam" id="PF00249">
    <property type="entry name" value="Myb_DNA-binding"/>
    <property type="match status" value="1"/>
</dbReference>
<evidence type="ECO:0000256" key="2">
    <source>
        <dbReference type="ARBA" id="ARBA00023125"/>
    </source>
</evidence>
<keyword evidence="2" id="KW-0238">DNA-binding</keyword>
<sequence>MYHLNHSSNNLISSRESYLQAGNGPGDSGLFLSTDAKPRLKWTPELHERFVETVNQLGGADKATPKTVMRLMGIPGLTLYHLKSHLQKYRLCKNLQAQTSSRTAKNAAPDRTSEGSGSLVNNINVGHHNNKTLQINEALQMQMEVHKRLNEQMEVQRHLQMRIEAQGKYLQSVLEKAHTTLEIQNFVSASHEVAKVQPDEPVSKVSNECFTTGFLGLGETNGMEILQGHSAQLVDCSMDSCLTSCEGSQKDQDRYNKNMKLQCYHINLSSRTKEKQEDGRFEQINSGWWCGELSGHKMFSQSRVNASGNCTLPVSRGSSILSSMSIANQRETTERSKISETKCRQIDKYKYDLEGPSYKREAVQQEKSNNLNDLGMPCATAQLDLNAHDENNAAQNCKEFDLNGFNWS</sequence>
<evidence type="ECO:0000313" key="7">
    <source>
        <dbReference type="EMBL" id="KAL0926909.1"/>
    </source>
</evidence>
<dbReference type="GO" id="GO:0003677">
    <property type="term" value="F:DNA binding"/>
    <property type="evidence" value="ECO:0007669"/>
    <property type="project" value="UniProtKB-KW"/>
</dbReference>
<name>A0ABD0VPD9_DENTH</name>
<keyword evidence="8" id="KW-1185">Reference proteome</keyword>
<evidence type="ECO:0000259" key="6">
    <source>
        <dbReference type="PROSITE" id="PS51294"/>
    </source>
</evidence>
<gene>
    <name evidence="7" type="ORF">M5K25_003163</name>
</gene>
<dbReference type="InterPro" id="IPR001005">
    <property type="entry name" value="SANT/Myb"/>
</dbReference>
<evidence type="ECO:0000256" key="1">
    <source>
        <dbReference type="ARBA" id="ARBA00023015"/>
    </source>
</evidence>
<protein>
    <recommendedName>
        <fullName evidence="6">HTH myb-type domain-containing protein</fullName>
    </recommendedName>
</protein>
<dbReference type="InterPro" id="IPR006447">
    <property type="entry name" value="Myb_dom_plants"/>
</dbReference>
<organism evidence="7 8">
    <name type="scientific">Dendrobium thyrsiflorum</name>
    <name type="common">Pinecone-like raceme dendrobium</name>
    <name type="synonym">Orchid</name>
    <dbReference type="NCBI Taxonomy" id="117978"/>
    <lineage>
        <taxon>Eukaryota</taxon>
        <taxon>Viridiplantae</taxon>
        <taxon>Streptophyta</taxon>
        <taxon>Embryophyta</taxon>
        <taxon>Tracheophyta</taxon>
        <taxon>Spermatophyta</taxon>
        <taxon>Magnoliopsida</taxon>
        <taxon>Liliopsida</taxon>
        <taxon>Asparagales</taxon>
        <taxon>Orchidaceae</taxon>
        <taxon>Epidendroideae</taxon>
        <taxon>Malaxideae</taxon>
        <taxon>Dendrobiinae</taxon>
        <taxon>Dendrobium</taxon>
    </lineage>
</organism>
<dbReference type="PROSITE" id="PS51294">
    <property type="entry name" value="HTH_MYB"/>
    <property type="match status" value="1"/>
</dbReference>
<dbReference type="Proteomes" id="UP001552299">
    <property type="component" value="Unassembled WGS sequence"/>
</dbReference>
<dbReference type="Pfam" id="PF14379">
    <property type="entry name" value="Myb_CC_LHEQLE"/>
    <property type="match status" value="1"/>
</dbReference>
<feature type="region of interest" description="Disordered" evidence="5">
    <location>
        <begin position="99"/>
        <end position="122"/>
    </location>
</feature>
<dbReference type="InterPro" id="IPR046955">
    <property type="entry name" value="PHR1-like"/>
</dbReference>
<feature type="domain" description="HTH myb-type" evidence="6">
    <location>
        <begin position="34"/>
        <end position="94"/>
    </location>
</feature>
<evidence type="ECO:0000256" key="5">
    <source>
        <dbReference type="SAM" id="MobiDB-lite"/>
    </source>
</evidence>
<keyword evidence="1" id="KW-0805">Transcription regulation</keyword>
<comment type="caution">
    <text evidence="7">The sequence shown here is derived from an EMBL/GenBank/DDBJ whole genome shotgun (WGS) entry which is preliminary data.</text>
</comment>
<evidence type="ECO:0000256" key="3">
    <source>
        <dbReference type="ARBA" id="ARBA00023163"/>
    </source>
</evidence>
<proteinExistence type="predicted"/>
<accession>A0ABD0VPD9</accession>
<dbReference type="InterPro" id="IPR017930">
    <property type="entry name" value="Myb_dom"/>
</dbReference>
<dbReference type="FunFam" id="1.10.10.60:FF:000002">
    <property type="entry name" value="Myb family transcription factor"/>
    <property type="match status" value="1"/>
</dbReference>
<dbReference type="PANTHER" id="PTHR31499:SF2">
    <property type="entry name" value="MYB-RELATED PROTEIN 2"/>
    <property type="match status" value="1"/>
</dbReference>
<evidence type="ECO:0000313" key="8">
    <source>
        <dbReference type="Proteomes" id="UP001552299"/>
    </source>
</evidence>
<dbReference type="InterPro" id="IPR009057">
    <property type="entry name" value="Homeodomain-like_sf"/>
</dbReference>
<dbReference type="NCBIfam" id="TIGR01557">
    <property type="entry name" value="myb_SHAQKYF"/>
    <property type="match status" value="1"/>
</dbReference>
<keyword evidence="3" id="KW-0804">Transcription</keyword>
<reference evidence="7 8" key="1">
    <citation type="journal article" date="2024" name="Plant Biotechnol. J.">
        <title>Dendrobium thyrsiflorum genome and its molecular insights into genes involved in important horticultural traits.</title>
        <authorList>
            <person name="Chen B."/>
            <person name="Wang J.Y."/>
            <person name="Zheng P.J."/>
            <person name="Li K.L."/>
            <person name="Liang Y.M."/>
            <person name="Chen X.F."/>
            <person name="Zhang C."/>
            <person name="Zhao X."/>
            <person name="He X."/>
            <person name="Zhang G.Q."/>
            <person name="Liu Z.J."/>
            <person name="Xu Q."/>
        </authorList>
    </citation>
    <scope>NUCLEOTIDE SEQUENCE [LARGE SCALE GENOMIC DNA]</scope>
    <source>
        <strain evidence="7">GZMU011</strain>
    </source>
</reference>
<dbReference type="InterPro" id="IPR025756">
    <property type="entry name" value="Myb_CC_LHEQLE"/>
</dbReference>
<dbReference type="Gene3D" id="1.10.10.60">
    <property type="entry name" value="Homeodomain-like"/>
    <property type="match status" value="1"/>
</dbReference>
<dbReference type="AlphaFoldDB" id="A0ABD0VPD9"/>